<dbReference type="Proteomes" id="UP001176021">
    <property type="component" value="Unassembled WGS sequence"/>
</dbReference>
<comment type="caution">
    <text evidence="1">The sequence shown here is derived from an EMBL/GenBank/DDBJ whole genome shotgun (WGS) entry which is preliminary data.</text>
</comment>
<protein>
    <submittedName>
        <fullName evidence="1">Uncharacterized protein</fullName>
    </submittedName>
</protein>
<sequence length="58" mass="6166">MSLVILGFTLHSILHLETATIALSGAMLLIWAREEPEEVLLASVFTGVIIFKGGKGGN</sequence>
<name>A0ABT8QU31_9FIRM</name>
<dbReference type="EMBL" id="JAMJEV010000016">
    <property type="protein sequence ID" value="MDO0824665.1"/>
    <property type="molecule type" value="Genomic_DNA"/>
</dbReference>
<evidence type="ECO:0000313" key="1">
    <source>
        <dbReference type="EMBL" id="MDO0824665.1"/>
    </source>
</evidence>
<dbReference type="RefSeq" id="WP_252469728.1">
    <property type="nucleotide sequence ID" value="NZ_JAMHFY010000011.1"/>
</dbReference>
<organism evidence="1 2">
    <name type="scientific">Desulfosporosinus nitroreducens</name>
    <dbReference type="NCBI Taxonomy" id="2018668"/>
    <lineage>
        <taxon>Bacteria</taxon>
        <taxon>Bacillati</taxon>
        <taxon>Bacillota</taxon>
        <taxon>Clostridia</taxon>
        <taxon>Eubacteriales</taxon>
        <taxon>Desulfitobacteriaceae</taxon>
        <taxon>Desulfosporosinus</taxon>
    </lineage>
</organism>
<keyword evidence="2" id="KW-1185">Reference proteome</keyword>
<gene>
    <name evidence="1" type="ORF">M8H41_17665</name>
</gene>
<evidence type="ECO:0000313" key="2">
    <source>
        <dbReference type="Proteomes" id="UP001176021"/>
    </source>
</evidence>
<accession>A0ABT8QU31</accession>
<reference evidence="1" key="1">
    <citation type="submission" date="2022-05" db="EMBL/GenBank/DDBJ databases">
        <title>Expanded diversity of anoxic marine methylotrophy in a Black Sea sulfate reducing microorganism.</title>
        <authorList>
            <person name="Fischer P.Q."/>
            <person name="Stams A.J.M."/>
            <person name="Villanueva L."/>
            <person name="Sousa D.Z."/>
        </authorList>
    </citation>
    <scope>NUCLEOTIDE SEQUENCE</scope>
    <source>
        <strain evidence="1">P130</strain>
    </source>
</reference>
<proteinExistence type="predicted"/>